<dbReference type="Proteomes" id="UP001355207">
    <property type="component" value="Chromosome 3"/>
</dbReference>
<feature type="region of interest" description="Disordered" evidence="8">
    <location>
        <begin position="451"/>
        <end position="473"/>
    </location>
</feature>
<keyword evidence="4 7" id="KW-0808">Transferase</keyword>
<evidence type="ECO:0000256" key="2">
    <source>
        <dbReference type="ARBA" id="ARBA00005891"/>
    </source>
</evidence>
<sequence>MSRASIRSLTRQHIPYIRKNSPTIPCRYQSTSTLPNSSPSTTSPSVPAVKENELAKIIRDTIKSTGPIPISRYMQFCLSHPTYGYYQKGDVFGEKGDFITSPEISQIFGELVAIWFLTRWMESGSPKKVRLVELGPGRGTLMDDILRTLFSFPGVSEAVQSIHLVENSEALRNVQGTKLSQRLDRKDVDLNWYTGINEVPETEDTYTFVVAHEFFDAMPINTFEKTDMGWREVQVDNDPAYTPGLSTQSSKSGLRLSISPSPTPLSTVLPATSPRFAKLSKGSRIEVAQDSFKIMRRIGELLGNKGKNAASGAGAASGGCGVVVDYGGDRSYGQSFRAFKNHKIVDIFDDPGNADLTANVDFAYLRESLDSTGSSALGPISQSSFLLSLGLQPRLKKLIDSATNENRKEDIRKSAQRLIDPLGMGGQYQVMGITSDSDSGKTTTTKEEIYPFITPKPQSQVLQPQSQSKVLKP</sequence>
<accession>A0AAX4JUD5</accession>
<dbReference type="GO" id="GO:0032259">
    <property type="term" value="P:methylation"/>
    <property type="evidence" value="ECO:0007669"/>
    <property type="project" value="UniProtKB-KW"/>
</dbReference>
<dbReference type="Gene3D" id="3.40.50.12710">
    <property type="match status" value="1"/>
</dbReference>
<dbReference type="RefSeq" id="XP_066074933.1">
    <property type="nucleotide sequence ID" value="XM_066218836.1"/>
</dbReference>
<dbReference type="AlphaFoldDB" id="A0AAX4JUD5"/>
<keyword evidence="5 7" id="KW-0496">Mitochondrion</keyword>
<reference evidence="9 10" key="1">
    <citation type="submission" date="2024-01" db="EMBL/GenBank/DDBJ databases">
        <title>Comparative genomics of Cryptococcus and Kwoniella reveals pathogenesis evolution and contrasting modes of karyotype evolution via chromosome fusion or intercentromeric recombination.</title>
        <authorList>
            <person name="Coelho M.A."/>
            <person name="David-Palma M."/>
            <person name="Shea T."/>
            <person name="Bowers K."/>
            <person name="McGinley-Smith S."/>
            <person name="Mohammad A.W."/>
            <person name="Gnirke A."/>
            <person name="Yurkov A.M."/>
            <person name="Nowrousian M."/>
            <person name="Sun S."/>
            <person name="Cuomo C.A."/>
            <person name="Heitman J."/>
        </authorList>
    </citation>
    <scope>NUCLEOTIDE SEQUENCE [LARGE SCALE GENOMIC DNA]</scope>
    <source>
        <strain evidence="9 10">CBS 6074</strain>
    </source>
</reference>
<comment type="subcellular location">
    <subcellularLocation>
        <location evidence="1 7">Mitochondrion</location>
    </subcellularLocation>
</comment>
<dbReference type="EC" id="2.1.1.320" evidence="7"/>
<gene>
    <name evidence="9" type="ORF">L201_003075</name>
</gene>
<dbReference type="GO" id="GO:0032981">
    <property type="term" value="P:mitochondrial respiratory chain complex I assembly"/>
    <property type="evidence" value="ECO:0007669"/>
    <property type="project" value="TreeGrafter"/>
</dbReference>
<evidence type="ECO:0000256" key="7">
    <source>
        <dbReference type="RuleBase" id="RU364114"/>
    </source>
</evidence>
<dbReference type="SUPFAM" id="SSF53335">
    <property type="entry name" value="S-adenosyl-L-methionine-dependent methyltransferases"/>
    <property type="match status" value="1"/>
</dbReference>
<proteinExistence type="inferred from homology"/>
<evidence type="ECO:0000256" key="8">
    <source>
        <dbReference type="SAM" id="MobiDB-lite"/>
    </source>
</evidence>
<comment type="catalytic activity">
    <reaction evidence="6 7">
        <text>L-arginyl-[protein] + 2 S-adenosyl-L-methionine = N(omega),N(omega)'-dimethyl-L-arginyl-[protein] + 2 S-adenosyl-L-homocysteine + 2 H(+)</text>
        <dbReference type="Rhea" id="RHEA:48108"/>
        <dbReference type="Rhea" id="RHEA-COMP:10532"/>
        <dbReference type="Rhea" id="RHEA-COMP:11992"/>
        <dbReference type="ChEBI" id="CHEBI:15378"/>
        <dbReference type="ChEBI" id="CHEBI:29965"/>
        <dbReference type="ChEBI" id="CHEBI:57856"/>
        <dbReference type="ChEBI" id="CHEBI:59789"/>
        <dbReference type="ChEBI" id="CHEBI:88221"/>
        <dbReference type="EC" id="2.1.1.320"/>
    </reaction>
</comment>
<dbReference type="PANTHER" id="PTHR12049:SF7">
    <property type="entry name" value="PROTEIN ARGININE METHYLTRANSFERASE NDUFAF7, MITOCHONDRIAL"/>
    <property type="match status" value="1"/>
</dbReference>
<protein>
    <recommendedName>
        <fullName evidence="7">Protein arginine methyltransferase NDUFAF7</fullName>
        <ecNumber evidence="7">2.1.1.320</ecNumber>
    </recommendedName>
</protein>
<dbReference type="GO" id="GO:0035243">
    <property type="term" value="F:protein-arginine omega-N symmetric methyltransferase activity"/>
    <property type="evidence" value="ECO:0007669"/>
    <property type="project" value="UniProtKB-EC"/>
</dbReference>
<dbReference type="EMBL" id="CP144100">
    <property type="protein sequence ID" value="WWC88170.1"/>
    <property type="molecule type" value="Genomic_DNA"/>
</dbReference>
<evidence type="ECO:0000256" key="3">
    <source>
        <dbReference type="ARBA" id="ARBA00022603"/>
    </source>
</evidence>
<evidence type="ECO:0000256" key="4">
    <source>
        <dbReference type="ARBA" id="ARBA00022679"/>
    </source>
</evidence>
<comment type="function">
    <text evidence="7">Arginine methyltransferase involved in the assembly or stability of mitochondrial NADH:ubiquinone oxidoreductase complex (complex I).</text>
</comment>
<comment type="similarity">
    <text evidence="2 7">Belongs to the NDUFAF7 family.</text>
</comment>
<keyword evidence="3 7" id="KW-0489">Methyltransferase</keyword>
<evidence type="ECO:0000256" key="1">
    <source>
        <dbReference type="ARBA" id="ARBA00004173"/>
    </source>
</evidence>
<name>A0AAX4JUD5_9TREE</name>
<evidence type="ECO:0000313" key="9">
    <source>
        <dbReference type="EMBL" id="WWC88170.1"/>
    </source>
</evidence>
<dbReference type="Pfam" id="PF02636">
    <property type="entry name" value="Methyltransf_28"/>
    <property type="match status" value="1"/>
</dbReference>
<evidence type="ECO:0000313" key="10">
    <source>
        <dbReference type="Proteomes" id="UP001355207"/>
    </source>
</evidence>
<dbReference type="InterPro" id="IPR038375">
    <property type="entry name" value="NDUFAF7_sf"/>
</dbReference>
<organism evidence="9 10">
    <name type="scientific">Kwoniella dendrophila CBS 6074</name>
    <dbReference type="NCBI Taxonomy" id="1295534"/>
    <lineage>
        <taxon>Eukaryota</taxon>
        <taxon>Fungi</taxon>
        <taxon>Dikarya</taxon>
        <taxon>Basidiomycota</taxon>
        <taxon>Agaricomycotina</taxon>
        <taxon>Tremellomycetes</taxon>
        <taxon>Tremellales</taxon>
        <taxon>Cryptococcaceae</taxon>
        <taxon>Kwoniella</taxon>
    </lineage>
</organism>
<dbReference type="GO" id="GO:0005739">
    <property type="term" value="C:mitochondrion"/>
    <property type="evidence" value="ECO:0007669"/>
    <property type="project" value="UniProtKB-SubCell"/>
</dbReference>
<dbReference type="InterPro" id="IPR003788">
    <property type="entry name" value="NDUFAF7"/>
</dbReference>
<dbReference type="GeneID" id="91093746"/>
<keyword evidence="10" id="KW-1185">Reference proteome</keyword>
<evidence type="ECO:0000256" key="6">
    <source>
        <dbReference type="ARBA" id="ARBA00048612"/>
    </source>
</evidence>
<dbReference type="InterPro" id="IPR029063">
    <property type="entry name" value="SAM-dependent_MTases_sf"/>
</dbReference>
<evidence type="ECO:0000256" key="5">
    <source>
        <dbReference type="ARBA" id="ARBA00023128"/>
    </source>
</evidence>
<feature type="compositionally biased region" description="Low complexity" evidence="8">
    <location>
        <begin position="455"/>
        <end position="473"/>
    </location>
</feature>
<dbReference type="PANTHER" id="PTHR12049">
    <property type="entry name" value="PROTEIN ARGININE METHYLTRANSFERASE NDUFAF7, MITOCHONDRIAL"/>
    <property type="match status" value="1"/>
</dbReference>